<dbReference type="GO" id="GO:0016020">
    <property type="term" value="C:membrane"/>
    <property type="evidence" value="ECO:0007669"/>
    <property type="project" value="UniProtKB-SubCell"/>
</dbReference>
<evidence type="ECO:0000256" key="4">
    <source>
        <dbReference type="ARBA" id="ARBA00022989"/>
    </source>
</evidence>
<dbReference type="InterPro" id="IPR020846">
    <property type="entry name" value="MFS_dom"/>
</dbReference>
<feature type="transmembrane region" description="Helical" evidence="7">
    <location>
        <begin position="188"/>
        <end position="208"/>
    </location>
</feature>
<feature type="compositionally biased region" description="Basic and acidic residues" evidence="6">
    <location>
        <begin position="576"/>
        <end position="591"/>
    </location>
</feature>
<feature type="transmembrane region" description="Helical" evidence="7">
    <location>
        <begin position="347"/>
        <end position="364"/>
    </location>
</feature>
<feature type="transmembrane region" description="Helical" evidence="7">
    <location>
        <begin position="155"/>
        <end position="176"/>
    </location>
</feature>
<dbReference type="EMBL" id="CAJNJQ010006297">
    <property type="protein sequence ID" value="CAE7225985.1"/>
    <property type="molecule type" value="Genomic_DNA"/>
</dbReference>
<feature type="non-terminal residue" evidence="9">
    <location>
        <position position="591"/>
    </location>
</feature>
<dbReference type="PROSITE" id="PS00217">
    <property type="entry name" value="SUGAR_TRANSPORT_2"/>
    <property type="match status" value="1"/>
</dbReference>
<dbReference type="InterPro" id="IPR050360">
    <property type="entry name" value="MFS_Sugar_Transporters"/>
</dbReference>
<evidence type="ECO:0000256" key="6">
    <source>
        <dbReference type="SAM" id="MobiDB-lite"/>
    </source>
</evidence>
<dbReference type="InterPro" id="IPR005829">
    <property type="entry name" value="Sugar_transporter_CS"/>
</dbReference>
<evidence type="ECO:0000313" key="9">
    <source>
        <dbReference type="EMBL" id="CAE7225985.1"/>
    </source>
</evidence>
<feature type="transmembrane region" description="Helical" evidence="7">
    <location>
        <begin position="371"/>
        <end position="395"/>
    </location>
</feature>
<dbReference type="AlphaFoldDB" id="A0A8H3E9W2"/>
<protein>
    <recommendedName>
        <fullName evidence="8">Major facilitator superfamily (MFS) profile domain-containing protein</fullName>
    </recommendedName>
</protein>
<organism evidence="9 10">
    <name type="scientific">Rhizoctonia solani</name>
    <dbReference type="NCBI Taxonomy" id="456999"/>
    <lineage>
        <taxon>Eukaryota</taxon>
        <taxon>Fungi</taxon>
        <taxon>Dikarya</taxon>
        <taxon>Basidiomycota</taxon>
        <taxon>Agaricomycotina</taxon>
        <taxon>Agaricomycetes</taxon>
        <taxon>Cantharellales</taxon>
        <taxon>Ceratobasidiaceae</taxon>
        <taxon>Rhizoctonia</taxon>
    </lineage>
</organism>
<dbReference type="PANTHER" id="PTHR48022:SF64">
    <property type="entry name" value="MAJOR FACILITATOR SUPERFAMILY (MFS) PROFILE DOMAIN-CONTAINING PROTEIN"/>
    <property type="match status" value="1"/>
</dbReference>
<dbReference type="Gene3D" id="1.20.1250.20">
    <property type="entry name" value="MFS general substrate transporter like domains"/>
    <property type="match status" value="1"/>
</dbReference>
<feature type="transmembrane region" description="Helical" evidence="7">
    <location>
        <begin position="307"/>
        <end position="327"/>
    </location>
</feature>
<feature type="domain" description="Major facilitator superfamily (MFS) profile" evidence="8">
    <location>
        <begin position="55"/>
        <end position="494"/>
    </location>
</feature>
<evidence type="ECO:0000256" key="1">
    <source>
        <dbReference type="ARBA" id="ARBA00004141"/>
    </source>
</evidence>
<dbReference type="InterPro" id="IPR036259">
    <property type="entry name" value="MFS_trans_sf"/>
</dbReference>
<comment type="subcellular location">
    <subcellularLocation>
        <location evidence="1">Membrane</location>
        <topology evidence="1">Multi-pass membrane protein</topology>
    </subcellularLocation>
</comment>
<keyword evidence="3 7" id="KW-0812">Transmembrane</keyword>
<keyword evidence="4 7" id="KW-1133">Transmembrane helix</keyword>
<evidence type="ECO:0000256" key="2">
    <source>
        <dbReference type="ARBA" id="ARBA00010992"/>
    </source>
</evidence>
<evidence type="ECO:0000256" key="7">
    <source>
        <dbReference type="SAM" id="Phobius"/>
    </source>
</evidence>
<dbReference type="PROSITE" id="PS50850">
    <property type="entry name" value="MFS"/>
    <property type="match status" value="1"/>
</dbReference>
<feature type="region of interest" description="Disordered" evidence="6">
    <location>
        <begin position="559"/>
        <end position="591"/>
    </location>
</feature>
<keyword evidence="5 7" id="KW-0472">Membrane</keyword>
<dbReference type="PROSITE" id="PS00216">
    <property type="entry name" value="SUGAR_TRANSPORT_1"/>
    <property type="match status" value="1"/>
</dbReference>
<evidence type="ECO:0000256" key="3">
    <source>
        <dbReference type="ARBA" id="ARBA00022692"/>
    </source>
</evidence>
<dbReference type="Pfam" id="PF00083">
    <property type="entry name" value="Sugar_tr"/>
    <property type="match status" value="1"/>
</dbReference>
<feature type="transmembrane region" description="Helical" evidence="7">
    <location>
        <begin position="407"/>
        <end position="430"/>
    </location>
</feature>
<dbReference type="Proteomes" id="UP000663827">
    <property type="component" value="Unassembled WGS sequence"/>
</dbReference>
<feature type="compositionally biased region" description="Basic and acidic residues" evidence="6">
    <location>
        <begin position="559"/>
        <end position="569"/>
    </location>
</feature>
<sequence length="591" mass="66174">PLCVLLFPTEEHISYSQAAQRLRPPILRRVDMSFYDLVDDGPWWRNRGILLLNLSLLLALITSSANGFDSSMMNGLQIVPDWQHYFGNPSGSTLGMVNAVQNIGVLAALPMAPFVSDKFGRKKSLLTGAIIMLGGVALQAASTNIWHFVGSRGMIGLGLGFATNSAPLLITELAYPTQRGPITAMYNSSWYIGSIIAAWVCFGTFRMSGTTWSWRIPSLLQGLPSLIQVCLLWFVPESPRWLLSQNRDAEAIDILGKYHANGNTSDPLVVLEYQEIREALILEKEMTGDVSYLTLFKSSGNLKRMRIIIALGFFSQWSGNGLFSYYINEIFKTLGITSPGMKTLINAILQIWNLIMALGGAMLVDRVGRRTLFVVSNAGMLCAFSVWTVTAALYQLLGNTAAANANIALIFIFFSFYDIAYSPLLVAYTIEILPFNIRAKGFAVMNFSVCIALIVNQYVNPVALKAIGWKYALVYCGWLLFEFIFVFRYIIETKGRSLEQTAALFDGEGHADALEQAGYDAARHTQIRTRDYENYDYFSIYIDRNDSKVYEMRRVDQAHGGVDAHDKPSRPRKIRRPSERSIHADHSTYRY</sequence>
<feature type="transmembrane region" description="Helical" evidence="7">
    <location>
        <begin position="125"/>
        <end position="149"/>
    </location>
</feature>
<dbReference type="FunFam" id="1.20.1250.20:FF:000117">
    <property type="entry name" value="MFS hexose transporter"/>
    <property type="match status" value="1"/>
</dbReference>
<proteinExistence type="inferred from homology"/>
<dbReference type="GO" id="GO:0005351">
    <property type="term" value="F:carbohydrate:proton symporter activity"/>
    <property type="evidence" value="ECO:0007669"/>
    <property type="project" value="TreeGrafter"/>
</dbReference>
<reference evidence="9" key="1">
    <citation type="submission" date="2021-01" db="EMBL/GenBank/DDBJ databases">
        <authorList>
            <person name="Kaushik A."/>
        </authorList>
    </citation>
    <scope>NUCLEOTIDE SEQUENCE</scope>
    <source>
        <strain evidence="9">AG5</strain>
    </source>
</reference>
<comment type="similarity">
    <text evidence="2">Belongs to the major facilitator superfamily. Sugar transporter (TC 2.A.1.1) family.</text>
</comment>
<feature type="transmembrane region" description="Helical" evidence="7">
    <location>
        <begin position="471"/>
        <end position="491"/>
    </location>
</feature>
<dbReference type="SUPFAM" id="SSF103473">
    <property type="entry name" value="MFS general substrate transporter"/>
    <property type="match status" value="1"/>
</dbReference>
<feature type="transmembrane region" description="Helical" evidence="7">
    <location>
        <begin position="442"/>
        <end position="459"/>
    </location>
</feature>
<comment type="caution">
    <text evidence="9">The sequence shown here is derived from an EMBL/GenBank/DDBJ whole genome shotgun (WGS) entry which is preliminary data.</text>
</comment>
<evidence type="ECO:0000259" key="8">
    <source>
        <dbReference type="PROSITE" id="PS50850"/>
    </source>
</evidence>
<dbReference type="PANTHER" id="PTHR48022">
    <property type="entry name" value="PLASTIDIC GLUCOSE TRANSPORTER 4"/>
    <property type="match status" value="1"/>
</dbReference>
<evidence type="ECO:0000313" key="10">
    <source>
        <dbReference type="Proteomes" id="UP000663827"/>
    </source>
</evidence>
<dbReference type="InterPro" id="IPR005828">
    <property type="entry name" value="MFS_sugar_transport-like"/>
</dbReference>
<gene>
    <name evidence="9" type="ORF">RDB_LOCUS175269</name>
</gene>
<name>A0A8H3E9W2_9AGAM</name>
<evidence type="ECO:0000256" key="5">
    <source>
        <dbReference type="ARBA" id="ARBA00023136"/>
    </source>
</evidence>
<accession>A0A8H3E9W2</accession>